<sequence length="259" mass="29034">MKHLDKTSVREEDGVEMTAAKSDAALTELAGWIEQGLLPELVPTQQRRSLRTALAMLDAGRTLLQDRSLEDLSIEAVCQAAGATVGSFYGRFENKLAFFVTMQRLQTIRTQALISEHIQRYDARRMGVDELCEQMVLLTVGTFRSNQGVLRASLQHTREHMWDVFKESGDRYRAVMEAQLAPHLTRLPASVRKLRILFAFQSIAGVLVHATLNDPGPLSIDDPRLVLELVRLVRSYLLAPDAVDETPPVQPRPPRSANH</sequence>
<dbReference type="PROSITE" id="PS50977">
    <property type="entry name" value="HTH_TETR_2"/>
    <property type="match status" value="1"/>
</dbReference>
<feature type="DNA-binding region" description="H-T-H motif" evidence="2">
    <location>
        <begin position="73"/>
        <end position="92"/>
    </location>
</feature>
<feature type="domain" description="HTH tetR-type" evidence="3">
    <location>
        <begin position="50"/>
        <end position="110"/>
    </location>
</feature>
<proteinExistence type="predicted"/>
<evidence type="ECO:0000259" key="3">
    <source>
        <dbReference type="PROSITE" id="PS50977"/>
    </source>
</evidence>
<gene>
    <name evidence="4" type="ORF">ABH943_004265</name>
</gene>
<dbReference type="InterPro" id="IPR001647">
    <property type="entry name" value="HTH_TetR"/>
</dbReference>
<keyword evidence="5" id="KW-1185">Reference proteome</keyword>
<evidence type="ECO:0000313" key="4">
    <source>
        <dbReference type="EMBL" id="MFK4444243.1"/>
    </source>
</evidence>
<keyword evidence="1 2" id="KW-0238">DNA-binding</keyword>
<evidence type="ECO:0000256" key="1">
    <source>
        <dbReference type="ARBA" id="ARBA00023125"/>
    </source>
</evidence>
<evidence type="ECO:0000313" key="5">
    <source>
        <dbReference type="Proteomes" id="UP001620514"/>
    </source>
</evidence>
<dbReference type="RefSeq" id="WP_404609292.1">
    <property type="nucleotide sequence ID" value="NZ_JBIYDN010000013.1"/>
</dbReference>
<organism evidence="4 5">
    <name type="scientific">Caballeronia udeis</name>
    <dbReference type="NCBI Taxonomy" id="1232866"/>
    <lineage>
        <taxon>Bacteria</taxon>
        <taxon>Pseudomonadati</taxon>
        <taxon>Pseudomonadota</taxon>
        <taxon>Betaproteobacteria</taxon>
        <taxon>Burkholderiales</taxon>
        <taxon>Burkholderiaceae</taxon>
        <taxon>Caballeronia</taxon>
    </lineage>
</organism>
<dbReference type="EMBL" id="JBIYDN010000013">
    <property type="protein sequence ID" value="MFK4444243.1"/>
    <property type="molecule type" value="Genomic_DNA"/>
</dbReference>
<name>A0ABW8MKP3_9BURK</name>
<reference evidence="4 5" key="1">
    <citation type="submission" date="2024-10" db="EMBL/GenBank/DDBJ databases">
        <authorList>
            <person name="Deangelis K."/>
            <person name="Huntemann M."/>
            <person name="Clum A."/>
            <person name="Wang J."/>
            <person name="Palaniappan K."/>
            <person name="Ritter S."/>
            <person name="Chen I.-M."/>
            <person name="Stamatis D."/>
            <person name="Reddy T."/>
            <person name="O'Malley R."/>
            <person name="Daum C."/>
            <person name="Ng V."/>
            <person name="Ivanova N."/>
            <person name="Kyrpides N."/>
            <person name="Woyke T."/>
        </authorList>
    </citation>
    <scope>NUCLEOTIDE SEQUENCE [LARGE SCALE GENOMIC DNA]</scope>
    <source>
        <strain evidence="4 5">GAS97</strain>
    </source>
</reference>
<dbReference type="SUPFAM" id="SSF46689">
    <property type="entry name" value="Homeodomain-like"/>
    <property type="match status" value="1"/>
</dbReference>
<dbReference type="Proteomes" id="UP001620514">
    <property type="component" value="Unassembled WGS sequence"/>
</dbReference>
<reference evidence="4 5" key="2">
    <citation type="submission" date="2024-11" db="EMBL/GenBank/DDBJ databases">
        <title>Using genomics to understand microbial adaptation to soil warming.</title>
        <authorList>
            <person name="Deangelis K.M. PhD."/>
        </authorList>
    </citation>
    <scope>NUCLEOTIDE SEQUENCE [LARGE SCALE GENOMIC DNA]</scope>
    <source>
        <strain evidence="4 5">GAS97</strain>
    </source>
</reference>
<comment type="caution">
    <text evidence="4">The sequence shown here is derived from an EMBL/GenBank/DDBJ whole genome shotgun (WGS) entry which is preliminary data.</text>
</comment>
<evidence type="ECO:0000256" key="2">
    <source>
        <dbReference type="PROSITE-ProRule" id="PRU00335"/>
    </source>
</evidence>
<dbReference type="Pfam" id="PF00440">
    <property type="entry name" value="TetR_N"/>
    <property type="match status" value="1"/>
</dbReference>
<dbReference type="InterPro" id="IPR009057">
    <property type="entry name" value="Homeodomain-like_sf"/>
</dbReference>
<accession>A0ABW8MKP3</accession>
<dbReference type="Gene3D" id="1.10.357.10">
    <property type="entry name" value="Tetracycline Repressor, domain 2"/>
    <property type="match status" value="1"/>
</dbReference>
<protein>
    <submittedName>
        <fullName evidence="4">AcrR family transcriptional regulator</fullName>
    </submittedName>
</protein>